<keyword evidence="3 8" id="KW-0813">Transport</keyword>
<comment type="caution">
    <text evidence="10">The sequence shown here is derived from an EMBL/GenBank/DDBJ whole genome shotgun (WGS) entry which is preliminary data.</text>
</comment>
<dbReference type="PANTHER" id="PTHR31806">
    <property type="entry name" value="PURINE-CYTOSINE PERMEASE FCY2-RELATED"/>
    <property type="match status" value="1"/>
</dbReference>
<reference evidence="10" key="1">
    <citation type="submission" date="2021-11" db="EMBL/GenBank/DDBJ databases">
        <authorList>
            <person name="Herlambang A."/>
            <person name="Guo Y."/>
            <person name="Takashima Y."/>
            <person name="Nishizawa T."/>
        </authorList>
    </citation>
    <scope>NUCLEOTIDE SEQUENCE</scope>
    <source>
        <strain evidence="10">E1425</strain>
    </source>
</reference>
<keyword evidence="4" id="KW-0597">Phosphoprotein</keyword>
<feature type="transmembrane region" description="Helical" evidence="9">
    <location>
        <begin position="215"/>
        <end position="231"/>
    </location>
</feature>
<evidence type="ECO:0000313" key="10">
    <source>
        <dbReference type="EMBL" id="GJJ68511.1"/>
    </source>
</evidence>
<evidence type="ECO:0008006" key="12">
    <source>
        <dbReference type="Google" id="ProtNLM"/>
    </source>
</evidence>
<evidence type="ECO:0000256" key="4">
    <source>
        <dbReference type="ARBA" id="ARBA00022553"/>
    </source>
</evidence>
<name>A0A9P3H1R7_9FUNG</name>
<reference evidence="10" key="2">
    <citation type="journal article" date="2022" name="Microbiol. Resour. Announc.">
        <title>Whole-Genome Sequence of Entomortierella parvispora E1425, a Mucoromycotan Fungus Associated with Burkholderiaceae-Related Endosymbiotic Bacteria.</title>
        <authorList>
            <person name="Herlambang A."/>
            <person name="Guo Y."/>
            <person name="Takashima Y."/>
            <person name="Narisawa K."/>
            <person name="Ohta H."/>
            <person name="Nishizawa T."/>
        </authorList>
    </citation>
    <scope>NUCLEOTIDE SEQUENCE</scope>
    <source>
        <strain evidence="10">E1425</strain>
    </source>
</reference>
<evidence type="ECO:0000313" key="11">
    <source>
        <dbReference type="Proteomes" id="UP000827284"/>
    </source>
</evidence>
<feature type="transmembrane region" description="Helical" evidence="9">
    <location>
        <begin position="285"/>
        <end position="307"/>
    </location>
</feature>
<evidence type="ECO:0000256" key="7">
    <source>
        <dbReference type="ARBA" id="ARBA00023136"/>
    </source>
</evidence>
<dbReference type="OrthoDB" id="2116389at2759"/>
<dbReference type="FunFam" id="1.10.4160.10:FF:000002">
    <property type="entry name" value="Purine-cytosine permease fcyB"/>
    <property type="match status" value="1"/>
</dbReference>
<keyword evidence="6 9" id="KW-1133">Transmembrane helix</keyword>
<feature type="transmembrane region" description="Helical" evidence="9">
    <location>
        <begin position="185"/>
        <end position="208"/>
    </location>
</feature>
<evidence type="ECO:0000256" key="1">
    <source>
        <dbReference type="ARBA" id="ARBA00004141"/>
    </source>
</evidence>
<comment type="subcellular location">
    <subcellularLocation>
        <location evidence="1">Membrane</location>
        <topology evidence="1">Multi-pass membrane protein</topology>
    </subcellularLocation>
</comment>
<keyword evidence="11" id="KW-1185">Reference proteome</keyword>
<dbReference type="PIRSF" id="PIRSF002744">
    <property type="entry name" value="Pur-cyt_permease"/>
    <property type="match status" value="1"/>
</dbReference>
<comment type="similarity">
    <text evidence="2 8">Belongs to the purine-cytosine permease (2.A.39) family.</text>
</comment>
<evidence type="ECO:0000256" key="8">
    <source>
        <dbReference type="PIRNR" id="PIRNR002744"/>
    </source>
</evidence>
<feature type="transmembrane region" description="Helical" evidence="9">
    <location>
        <begin position="327"/>
        <end position="352"/>
    </location>
</feature>
<dbReference type="PANTHER" id="PTHR31806:SF1">
    <property type="entry name" value="PURINE-CYTOSINE PERMEASE FCY2-RELATED"/>
    <property type="match status" value="1"/>
</dbReference>
<keyword evidence="7 8" id="KW-0472">Membrane</keyword>
<dbReference type="AlphaFoldDB" id="A0A9P3H1R7"/>
<accession>A0A9P3H1R7</accession>
<feature type="transmembrane region" description="Helical" evidence="9">
    <location>
        <begin position="382"/>
        <end position="398"/>
    </location>
</feature>
<feature type="transmembrane region" description="Helical" evidence="9">
    <location>
        <begin position="80"/>
        <end position="104"/>
    </location>
</feature>
<keyword evidence="5 9" id="KW-0812">Transmembrane</keyword>
<dbReference type="GO" id="GO:0005886">
    <property type="term" value="C:plasma membrane"/>
    <property type="evidence" value="ECO:0007669"/>
    <property type="project" value="TreeGrafter"/>
</dbReference>
<feature type="transmembrane region" description="Helical" evidence="9">
    <location>
        <begin position="410"/>
        <end position="431"/>
    </location>
</feature>
<evidence type="ECO:0000256" key="9">
    <source>
        <dbReference type="SAM" id="Phobius"/>
    </source>
</evidence>
<dbReference type="InterPro" id="IPR001248">
    <property type="entry name" value="Pur-cyt_permease"/>
</dbReference>
<dbReference type="Gene3D" id="1.10.4160.10">
    <property type="entry name" value="Hydantoin permease"/>
    <property type="match status" value="1"/>
</dbReference>
<feature type="transmembrane region" description="Helical" evidence="9">
    <location>
        <begin position="110"/>
        <end position="134"/>
    </location>
</feature>
<dbReference type="GO" id="GO:0015851">
    <property type="term" value="P:nucleobase transport"/>
    <property type="evidence" value="ECO:0007669"/>
    <property type="project" value="UniProtKB-ARBA"/>
</dbReference>
<dbReference type="EMBL" id="BQFW01000002">
    <property type="protein sequence ID" value="GJJ68511.1"/>
    <property type="molecule type" value="Genomic_DNA"/>
</dbReference>
<evidence type="ECO:0000256" key="2">
    <source>
        <dbReference type="ARBA" id="ARBA00008974"/>
    </source>
</evidence>
<feature type="transmembrane region" description="Helical" evidence="9">
    <location>
        <begin position="490"/>
        <end position="506"/>
    </location>
</feature>
<feature type="transmembrane region" description="Helical" evidence="9">
    <location>
        <begin position="451"/>
        <end position="470"/>
    </location>
</feature>
<gene>
    <name evidence="10" type="ORF">EMPS_00857</name>
</gene>
<evidence type="ECO:0000256" key="5">
    <source>
        <dbReference type="ARBA" id="ARBA00022692"/>
    </source>
</evidence>
<dbReference type="Proteomes" id="UP000827284">
    <property type="component" value="Unassembled WGS sequence"/>
</dbReference>
<protein>
    <recommendedName>
        <fullName evidence="12">Purine-cytosine permease</fullName>
    </recommendedName>
</protein>
<evidence type="ECO:0000256" key="6">
    <source>
        <dbReference type="ARBA" id="ARBA00022989"/>
    </source>
</evidence>
<dbReference type="Pfam" id="PF02133">
    <property type="entry name" value="Transp_cyt_pur"/>
    <property type="match status" value="1"/>
</dbReference>
<evidence type="ECO:0000256" key="3">
    <source>
        <dbReference type="ARBA" id="ARBA00022448"/>
    </source>
</evidence>
<feature type="transmembrane region" description="Helical" evidence="9">
    <location>
        <begin position="146"/>
        <end position="173"/>
    </location>
</feature>
<feature type="transmembrane region" description="Helical" evidence="9">
    <location>
        <begin position="251"/>
        <end position="273"/>
    </location>
</feature>
<sequence>MDSLDLEKSDPNQTFEGKVLDNSYDGEGKVPVDAMVEVDVEPQTGIRGWLRKIFTVVELRGIERVMPEDRQPKGVMNNLLMWWSVNCVLTTVPIGTLGPAVFGMGLRDTILSIIGFTILGCFTTAFCATLGPKLGLRQMVISRFSFGWWGAVVLSFLNIITQIGFSIIAVILGGQTLVYVCGSKLPLTVAIIIVSVVTLLICFFGYDLVHKWERYAWILIACIMCVLYGTGHEYFSWTPSTSSGSTLAGSVLSFGGVVFGSVIGWAPIAADYNVMLPEDTSSWKVFWLTFFGLFIPLVFVETLGALYGSALINNAAWNDIYNNPEAGLGSVLGASLSSLGGFGKFLVFLLALSVVSNNVPNTYSAALSIQTLGKPFQRIPRFLWTIFVAVVYTVAGVAGKSNFSDILNNFLSILSYWTTPFVVVLALEHFVFRRRTGYNVDDYGDRTKLPWGLAAGTAGIIGVVGAVIGMNQTWYVGPVGKLTGPYGGDLGFEMALVLTSISYLALRTWELNHVGR</sequence>
<proteinExistence type="inferred from homology"/>
<dbReference type="GO" id="GO:0022857">
    <property type="term" value="F:transmembrane transporter activity"/>
    <property type="evidence" value="ECO:0007669"/>
    <property type="project" value="InterPro"/>
</dbReference>
<dbReference type="GO" id="GO:0000329">
    <property type="term" value="C:fungal-type vacuole membrane"/>
    <property type="evidence" value="ECO:0007669"/>
    <property type="project" value="TreeGrafter"/>
</dbReference>
<organism evidence="10 11">
    <name type="scientific">Entomortierella parvispora</name>
    <dbReference type="NCBI Taxonomy" id="205924"/>
    <lineage>
        <taxon>Eukaryota</taxon>
        <taxon>Fungi</taxon>
        <taxon>Fungi incertae sedis</taxon>
        <taxon>Mucoromycota</taxon>
        <taxon>Mortierellomycotina</taxon>
        <taxon>Mortierellomycetes</taxon>
        <taxon>Mortierellales</taxon>
        <taxon>Mortierellaceae</taxon>
        <taxon>Entomortierella</taxon>
    </lineage>
</organism>
<dbReference type="InterPro" id="IPR026030">
    <property type="entry name" value="Pur-cyt_permease_Fcy2/21/22"/>
</dbReference>